<dbReference type="Pfam" id="PF14559">
    <property type="entry name" value="TPR_19"/>
    <property type="match status" value="1"/>
</dbReference>
<dbReference type="InterPro" id="IPR039564">
    <property type="entry name" value="Peptidase_C39-like"/>
</dbReference>
<dbReference type="OrthoDB" id="9814129at2"/>
<sequence>MPWSAALHAWLRPRLAAAAAVLLAALASAGCATSARQLQAQPPPELPPQVELADTPFFPDDSYFCGPAALATSLSAAGLPTQPEALVGQVFLPAREGSLQIEMLAAARRRGAVATLIPASLEALLRETAAGNPVVVLQNLGLSWAPSWHYAVAVGYDLERGSVLLRSGPMKRQELSLRTFEHTWRRGGQWAFVALPPGRLPATASEDETVRALVAFERTAPPAAALQAYRSALARWPGNPTLAMGLGNTLYAAGDKHGAEAAFRRVAEAHGLAAAYNNRAQVLLELGRRDEARAAARRGLAAAGPLRPQLLETLHAIDAPVSD</sequence>
<reference evidence="1 2" key="1">
    <citation type="submission" date="2016-12" db="EMBL/GenBank/DDBJ databases">
        <title>Complete genome sequence of Thauera chlorobenzoica, a Betaproteobacterium degrading haloaromatics anaerobically to CO2 and halides.</title>
        <authorList>
            <person name="Goris T."/>
            <person name="Mergelsberg M."/>
            <person name="Boll M."/>
        </authorList>
    </citation>
    <scope>NUCLEOTIDE SEQUENCE [LARGE SCALE GENOMIC DNA]</scope>
    <source>
        <strain evidence="1 2">3CB1</strain>
    </source>
</reference>
<organism evidence="1 2">
    <name type="scientific">Thauera chlorobenzoica</name>
    <dbReference type="NCBI Taxonomy" id="96773"/>
    <lineage>
        <taxon>Bacteria</taxon>
        <taxon>Pseudomonadati</taxon>
        <taxon>Pseudomonadota</taxon>
        <taxon>Betaproteobacteria</taxon>
        <taxon>Rhodocyclales</taxon>
        <taxon>Zoogloeaceae</taxon>
        <taxon>Thauera</taxon>
    </lineage>
</organism>
<dbReference type="SUPFAM" id="SSF48452">
    <property type="entry name" value="TPR-like"/>
    <property type="match status" value="1"/>
</dbReference>
<proteinExistence type="predicted"/>
<dbReference type="Gene3D" id="1.25.40.10">
    <property type="entry name" value="Tetratricopeptide repeat domain"/>
    <property type="match status" value="1"/>
</dbReference>
<dbReference type="NCBIfam" id="NF033920">
    <property type="entry name" value="C39_PA2778_fam"/>
    <property type="match status" value="1"/>
</dbReference>
<dbReference type="STRING" id="96773.Tchl_1674"/>
<dbReference type="KEGG" id="tcl:Tchl_1674"/>
<dbReference type="Proteomes" id="UP000185739">
    <property type="component" value="Chromosome"/>
</dbReference>
<protein>
    <submittedName>
        <fullName evidence="1">Uncharacterized protein</fullName>
    </submittedName>
</protein>
<gene>
    <name evidence="1" type="ORF">Tchl_1674</name>
</gene>
<dbReference type="EMBL" id="CP018839">
    <property type="protein sequence ID" value="APR04532.1"/>
    <property type="molecule type" value="Genomic_DNA"/>
</dbReference>
<dbReference type="InterPro" id="IPR011990">
    <property type="entry name" value="TPR-like_helical_dom_sf"/>
</dbReference>
<dbReference type="AlphaFoldDB" id="A0A1H5WTM1"/>
<dbReference type="Pfam" id="PF13529">
    <property type="entry name" value="Peptidase_C39_2"/>
    <property type="match status" value="1"/>
</dbReference>
<dbReference type="Gene3D" id="3.90.70.10">
    <property type="entry name" value="Cysteine proteinases"/>
    <property type="match status" value="1"/>
</dbReference>
<dbReference type="RefSeq" id="WP_075148003.1">
    <property type="nucleotide sequence ID" value="NZ_CP018839.1"/>
</dbReference>
<evidence type="ECO:0000313" key="1">
    <source>
        <dbReference type="EMBL" id="APR04532.1"/>
    </source>
</evidence>
<keyword evidence="2" id="KW-1185">Reference proteome</keyword>
<evidence type="ECO:0000313" key="2">
    <source>
        <dbReference type="Proteomes" id="UP000185739"/>
    </source>
</evidence>
<accession>A0A1H5WTM1</accession>
<name>A0A1H5WTM1_9RHOO</name>